<sequence length="887" mass="98007">MTSYLEKVRQSSELSRRSFLKASAAATAALAVSGGLAGCSPNKVEPVEEAEAVARDIVTGEWKTAACWHNCGGRCLNKVLVKDGIVVRQKTDDTHEDTLEHPQIRGCLRGRSQRQQVFGADRIKYPLKRKHWEPGGGQKELRGCDEWERISWDEALDYVAAELKKAYENYGPTGVYYVGWPLGYGLRIAAALGGAVRCVNSSSYGTFNFYYRSIGLPYVGVGPGTYWCESANDRLDLVNSDTIVFYGCNPAWASAGNHCSYFWRAKEAGTDFVYVGPSYNPSASLFEAKWIRVRPGTDIAFLLSVAYTMIAEDEQKELIDWDFLSKYTVGFTSDTMPADATTDENFHDYVLGNYDGVPKTPEWATTICGTPVEDIVWFAETIGKKNKVAILHSFAAARNKGAEDFPQMLMTIGAMGGHMGKSGHSCGSAFHSTAGAGGPSLVTVGGSGLDIAFGELNYQVPDPERWKAVLDGKFVDIGAGIDFAPFPEAVEREVDIHVIMVDDVSNFLQSSLDIMAGIKAFRKVDFAYCQAYTLTTSAKYCDIILPACTQWEKTSAFCYLNLSSREYQIYPSQITEPLFESRTDCDIACGIAERMGLDPKQVIPLDDKQQYFNAIATSVTTEDDGITSSKLATITQDDIDEWGVEGEPQEGKIGIGELMEKGIYQVERAENDKHYYIAYKDFIDDPENNPRPSASGKFEIYSQSKLANIVAASRGNTDAKPYPTYRVPVQGYETTFSDWDNQVKGDLPYLFFTPHYLRRAHTTLNNVPWLREAFENPVFINSSDAAEKGIETGDTVLIWNDFGKVLRRASVLETIMPGVIALPHGSWVDVDEETGIDHGGAENVLSGGISSDSFVSGYNNYNVNFEKYDGDPLEPDALWPQRIIDAE</sequence>
<evidence type="ECO:0000256" key="1">
    <source>
        <dbReference type="ARBA" id="ARBA00010312"/>
    </source>
</evidence>
<accession>A0ABV1JDI4</accession>
<dbReference type="InterPro" id="IPR006963">
    <property type="entry name" value="Mopterin_OxRdtase_4Fe-4S_dom"/>
</dbReference>
<name>A0ABV1JDI4_9ACTN</name>
<evidence type="ECO:0000256" key="5">
    <source>
        <dbReference type="ARBA" id="ARBA00023004"/>
    </source>
</evidence>
<dbReference type="InterPro" id="IPR019546">
    <property type="entry name" value="TAT_signal_bac_arc"/>
</dbReference>
<evidence type="ECO:0000256" key="6">
    <source>
        <dbReference type="ARBA" id="ARBA00023014"/>
    </source>
</evidence>
<dbReference type="InterPro" id="IPR006311">
    <property type="entry name" value="TAT_signal"/>
</dbReference>
<dbReference type="Pfam" id="PF01568">
    <property type="entry name" value="Molydop_binding"/>
    <property type="match status" value="1"/>
</dbReference>
<keyword evidence="9" id="KW-1185">Reference proteome</keyword>
<protein>
    <submittedName>
        <fullName evidence="8">Molybdopterin-dependent oxidoreductase</fullName>
    </submittedName>
</protein>
<gene>
    <name evidence="8" type="ORF">AAA083_09155</name>
</gene>
<dbReference type="Pfam" id="PF00384">
    <property type="entry name" value="Molybdopterin"/>
    <property type="match status" value="1"/>
</dbReference>
<keyword evidence="6" id="KW-0411">Iron-sulfur</keyword>
<evidence type="ECO:0000256" key="4">
    <source>
        <dbReference type="ARBA" id="ARBA00023002"/>
    </source>
</evidence>
<comment type="similarity">
    <text evidence="1">Belongs to the prokaryotic molybdopterin-containing oxidoreductase family.</text>
</comment>
<evidence type="ECO:0000256" key="3">
    <source>
        <dbReference type="ARBA" id="ARBA00022729"/>
    </source>
</evidence>
<dbReference type="PROSITE" id="PS51669">
    <property type="entry name" value="4FE4S_MOW_BIS_MGD"/>
    <property type="match status" value="1"/>
</dbReference>
<dbReference type="Gene3D" id="2.20.25.90">
    <property type="entry name" value="ADC-like domains"/>
    <property type="match status" value="1"/>
</dbReference>
<keyword evidence="3" id="KW-0732">Signal</keyword>
<comment type="caution">
    <text evidence="8">The sequence shown here is derived from an EMBL/GenBank/DDBJ whole genome shotgun (WGS) entry which is preliminary data.</text>
</comment>
<organism evidence="8 9">
    <name type="scientific">Raoultibacter massiliensis</name>
    <dbReference type="NCBI Taxonomy" id="1852371"/>
    <lineage>
        <taxon>Bacteria</taxon>
        <taxon>Bacillati</taxon>
        <taxon>Actinomycetota</taxon>
        <taxon>Coriobacteriia</taxon>
        <taxon>Eggerthellales</taxon>
        <taxon>Eggerthellaceae</taxon>
        <taxon>Raoultibacter</taxon>
    </lineage>
</organism>
<dbReference type="NCBIfam" id="TIGR01409">
    <property type="entry name" value="TAT_signal_seq"/>
    <property type="match status" value="1"/>
</dbReference>
<evidence type="ECO:0000313" key="9">
    <source>
        <dbReference type="Proteomes" id="UP001487305"/>
    </source>
</evidence>
<dbReference type="Proteomes" id="UP001487305">
    <property type="component" value="Unassembled WGS sequence"/>
</dbReference>
<dbReference type="Gene3D" id="3.40.50.740">
    <property type="match status" value="2"/>
</dbReference>
<keyword evidence="4" id="KW-0560">Oxidoreductase</keyword>
<dbReference type="InterPro" id="IPR050612">
    <property type="entry name" value="Prok_Mopterin_Oxidored"/>
</dbReference>
<keyword evidence="2" id="KW-0479">Metal-binding</keyword>
<dbReference type="InterPro" id="IPR009010">
    <property type="entry name" value="Asp_de-COase-like_dom_sf"/>
</dbReference>
<keyword evidence="5" id="KW-0408">Iron</keyword>
<evidence type="ECO:0000313" key="8">
    <source>
        <dbReference type="EMBL" id="MEQ3363143.1"/>
    </source>
</evidence>
<dbReference type="PANTHER" id="PTHR43742:SF3">
    <property type="entry name" value="DIMETHYL SULFOXIDE REDUCTASE DMSA"/>
    <property type="match status" value="1"/>
</dbReference>
<dbReference type="Gene3D" id="2.40.40.20">
    <property type="match status" value="1"/>
</dbReference>
<dbReference type="PANTHER" id="PTHR43742">
    <property type="entry name" value="TRIMETHYLAMINE-N-OXIDE REDUCTASE"/>
    <property type="match status" value="1"/>
</dbReference>
<dbReference type="SMART" id="SM00926">
    <property type="entry name" value="Molybdop_Fe4S4"/>
    <property type="match status" value="1"/>
</dbReference>
<reference evidence="8 9" key="1">
    <citation type="submission" date="2024-04" db="EMBL/GenBank/DDBJ databases">
        <title>Human intestinal bacterial collection.</title>
        <authorList>
            <person name="Pauvert C."/>
            <person name="Hitch T.C.A."/>
            <person name="Clavel T."/>
        </authorList>
    </citation>
    <scope>NUCLEOTIDE SEQUENCE [LARGE SCALE GENOMIC DNA]</scope>
    <source>
        <strain evidence="8 9">CLA-KB-H42</strain>
    </source>
</reference>
<dbReference type="InterPro" id="IPR006656">
    <property type="entry name" value="Mopterin_OxRdtase"/>
</dbReference>
<dbReference type="PROSITE" id="PS51318">
    <property type="entry name" value="TAT"/>
    <property type="match status" value="1"/>
</dbReference>
<dbReference type="EMBL" id="JBBNOP010000007">
    <property type="protein sequence ID" value="MEQ3363143.1"/>
    <property type="molecule type" value="Genomic_DNA"/>
</dbReference>
<dbReference type="Gene3D" id="3.40.228.10">
    <property type="entry name" value="Dimethylsulfoxide Reductase, domain 2"/>
    <property type="match status" value="1"/>
</dbReference>
<dbReference type="InterPro" id="IPR006657">
    <property type="entry name" value="MoPterin_dinucl-bd_dom"/>
</dbReference>
<dbReference type="Pfam" id="PF10518">
    <property type="entry name" value="TAT_signal"/>
    <property type="match status" value="1"/>
</dbReference>
<dbReference type="RefSeq" id="WP_349227523.1">
    <property type="nucleotide sequence ID" value="NZ_JBBNOP010000007.1"/>
</dbReference>
<dbReference type="SUPFAM" id="SSF53706">
    <property type="entry name" value="Formate dehydrogenase/DMSO reductase, domains 1-3"/>
    <property type="match status" value="1"/>
</dbReference>
<feature type="domain" description="4Fe-4S Mo/W bis-MGD-type" evidence="7">
    <location>
        <begin position="60"/>
        <end position="121"/>
    </location>
</feature>
<evidence type="ECO:0000256" key="2">
    <source>
        <dbReference type="ARBA" id="ARBA00022723"/>
    </source>
</evidence>
<dbReference type="SUPFAM" id="SSF50692">
    <property type="entry name" value="ADC-like"/>
    <property type="match status" value="1"/>
</dbReference>
<proteinExistence type="inferred from homology"/>
<evidence type="ECO:0000259" key="7">
    <source>
        <dbReference type="PROSITE" id="PS51669"/>
    </source>
</evidence>